<comment type="similarity">
    <text evidence="8">Belongs to the CN hydrolase family. Apolipoprotein N-acyltransferase subfamily.</text>
</comment>
<dbReference type="GO" id="GO:0016410">
    <property type="term" value="F:N-acyltransferase activity"/>
    <property type="evidence" value="ECO:0007669"/>
    <property type="project" value="UniProtKB-UniRule"/>
</dbReference>
<feature type="transmembrane region" description="Helical" evidence="8">
    <location>
        <begin position="498"/>
        <end position="516"/>
    </location>
</feature>
<dbReference type="GO" id="GO:0005886">
    <property type="term" value="C:plasma membrane"/>
    <property type="evidence" value="ECO:0007669"/>
    <property type="project" value="UniProtKB-SubCell"/>
</dbReference>
<dbReference type="InterPro" id="IPR045378">
    <property type="entry name" value="LNT_N"/>
</dbReference>
<evidence type="ECO:0000313" key="11">
    <source>
        <dbReference type="Proteomes" id="UP000229675"/>
    </source>
</evidence>
<dbReference type="PROSITE" id="PS50263">
    <property type="entry name" value="CN_HYDROLASE"/>
    <property type="match status" value="1"/>
</dbReference>
<dbReference type="PANTHER" id="PTHR38686">
    <property type="entry name" value="APOLIPOPROTEIN N-ACYLTRANSFERASE"/>
    <property type="match status" value="1"/>
</dbReference>
<feature type="transmembrane region" description="Helical" evidence="8">
    <location>
        <begin position="63"/>
        <end position="82"/>
    </location>
</feature>
<keyword evidence="6 8" id="KW-0472">Membrane</keyword>
<organism evidence="10 11">
    <name type="scientific">Candidatus Nealsonbacteria bacterium CG09_land_8_20_14_0_10_42_14</name>
    <dbReference type="NCBI Taxonomy" id="1974707"/>
    <lineage>
        <taxon>Bacteria</taxon>
        <taxon>Candidatus Nealsoniibacteriota</taxon>
    </lineage>
</organism>
<evidence type="ECO:0000256" key="8">
    <source>
        <dbReference type="HAMAP-Rule" id="MF_01148"/>
    </source>
</evidence>
<keyword evidence="3 8" id="KW-0808">Transferase</keyword>
<dbReference type="InterPro" id="IPR004563">
    <property type="entry name" value="Apolipo_AcylTrfase"/>
</dbReference>
<gene>
    <name evidence="8 10" type="primary">lnt</name>
    <name evidence="10" type="ORF">COT59_00065</name>
</gene>
<name>A0A2H0WXZ6_9BACT</name>
<protein>
    <recommendedName>
        <fullName evidence="8">Apolipoprotein N-acyltransferase</fullName>
        <shortName evidence="8">ALP N-acyltransferase</shortName>
        <ecNumber evidence="8">2.3.1.269</ecNumber>
    </recommendedName>
</protein>
<sequence>MVLQRFIAKVSRRFGRLNLILPVLSGLFLGIGFLFPEVRFLSWFALVPLFFFLDNITSLKKSFWGGFLAGFIFLGQVMSWGFDTWPLSWLGIDNEILGIGLIFLLWAIFVSFLAIFIGLFALSYRRFGRGRWSILLVPSLWVIFEYLRAWGFGIFFAGQDSLFGPHWTFGNLAYVFAGNPFFRSLASFGGIYLVSFLVVLVNVLIFLLVKKSNKISPFIILVIFLFICLSYFYPIPVSSGEESQILKVAILQTKFPSFLQPTEKTIQERFQIQKDLAARAYQSSPDFNVLVLPENAQFLSQLAAREVLAELSEKDFLVVDSEGMVATLYSSQRGVLSQYKKMLLVPIGDYLPYLIEKPGQAINQKWVSRVTSSRSYQKGEETVLLSDDDNFQGGVLFCSEVLSPVLSRQVTQKGAQILFNLGSLAFADGSQNLDSQTQTMLQFRAAENGRYLVRATNFGNSYMIDPKGGMVEKTANFENQVLSSQVPTFSQKTFYNQFGDWILMLAGFLVLTFLLVRVRIK</sequence>
<comment type="subcellular location">
    <subcellularLocation>
        <location evidence="1 8">Cell membrane</location>
        <topology evidence="1 8">Multi-pass membrane protein</topology>
    </subcellularLocation>
</comment>
<reference evidence="11" key="1">
    <citation type="submission" date="2017-09" db="EMBL/GenBank/DDBJ databases">
        <title>Depth-based differentiation of microbial function through sediment-hosted aquifers and enrichment of novel symbionts in the deep terrestrial subsurface.</title>
        <authorList>
            <person name="Probst A.J."/>
            <person name="Ladd B."/>
            <person name="Jarett J.K."/>
            <person name="Geller-Mcgrath D.E."/>
            <person name="Sieber C.M.K."/>
            <person name="Emerson J.B."/>
            <person name="Anantharaman K."/>
            <person name="Thomas B.C."/>
            <person name="Malmstrom R."/>
            <person name="Stieglmeier M."/>
            <person name="Klingl A."/>
            <person name="Woyke T."/>
            <person name="Ryan C.M."/>
            <person name="Banfield J.F."/>
        </authorList>
    </citation>
    <scope>NUCLEOTIDE SEQUENCE [LARGE SCALE GENOMIC DNA]</scope>
</reference>
<evidence type="ECO:0000256" key="5">
    <source>
        <dbReference type="ARBA" id="ARBA00022989"/>
    </source>
</evidence>
<feature type="transmembrane region" description="Helical" evidence="8">
    <location>
        <begin position="40"/>
        <end position="56"/>
    </location>
</feature>
<proteinExistence type="inferred from homology"/>
<accession>A0A2H0WXZ6</accession>
<evidence type="ECO:0000256" key="3">
    <source>
        <dbReference type="ARBA" id="ARBA00022679"/>
    </source>
</evidence>
<dbReference type="EC" id="2.3.1.269" evidence="8"/>
<dbReference type="HAMAP" id="MF_01148">
    <property type="entry name" value="Lnt"/>
    <property type="match status" value="1"/>
</dbReference>
<evidence type="ECO:0000256" key="6">
    <source>
        <dbReference type="ARBA" id="ARBA00023136"/>
    </source>
</evidence>
<feature type="domain" description="CN hydrolase" evidence="9">
    <location>
        <begin position="246"/>
        <end position="488"/>
    </location>
</feature>
<dbReference type="AlphaFoldDB" id="A0A2H0WXZ6"/>
<dbReference type="Pfam" id="PF20154">
    <property type="entry name" value="LNT_N"/>
    <property type="match status" value="1"/>
</dbReference>
<comment type="catalytic activity">
    <reaction evidence="8">
        <text>N-terminal S-1,2-diacyl-sn-glyceryl-L-cysteinyl-[lipoprotein] + a glycerophospholipid = N-acyl-S-1,2-diacyl-sn-glyceryl-L-cysteinyl-[lipoprotein] + a 2-acyl-sn-glycero-3-phospholipid + H(+)</text>
        <dbReference type="Rhea" id="RHEA:48228"/>
        <dbReference type="Rhea" id="RHEA-COMP:14681"/>
        <dbReference type="Rhea" id="RHEA-COMP:14684"/>
        <dbReference type="ChEBI" id="CHEBI:15378"/>
        <dbReference type="ChEBI" id="CHEBI:136912"/>
        <dbReference type="ChEBI" id="CHEBI:140656"/>
        <dbReference type="ChEBI" id="CHEBI:140657"/>
        <dbReference type="ChEBI" id="CHEBI:140660"/>
        <dbReference type="EC" id="2.3.1.269"/>
    </reaction>
</comment>
<evidence type="ECO:0000256" key="2">
    <source>
        <dbReference type="ARBA" id="ARBA00022475"/>
    </source>
</evidence>
<dbReference type="NCBIfam" id="TIGR00546">
    <property type="entry name" value="lnt"/>
    <property type="match status" value="1"/>
</dbReference>
<keyword evidence="10" id="KW-0449">Lipoprotein</keyword>
<dbReference type="Gene3D" id="3.60.110.10">
    <property type="entry name" value="Carbon-nitrogen hydrolase"/>
    <property type="match status" value="1"/>
</dbReference>
<evidence type="ECO:0000256" key="4">
    <source>
        <dbReference type="ARBA" id="ARBA00022692"/>
    </source>
</evidence>
<feature type="transmembrane region" description="Helical" evidence="8">
    <location>
        <begin position="215"/>
        <end position="233"/>
    </location>
</feature>
<dbReference type="PANTHER" id="PTHR38686:SF1">
    <property type="entry name" value="APOLIPOPROTEIN N-ACYLTRANSFERASE"/>
    <property type="match status" value="1"/>
</dbReference>
<keyword evidence="2 8" id="KW-1003">Cell membrane</keyword>
<keyword evidence="5 8" id="KW-1133">Transmembrane helix</keyword>
<dbReference type="SUPFAM" id="SSF56317">
    <property type="entry name" value="Carbon-nitrogen hydrolase"/>
    <property type="match status" value="1"/>
</dbReference>
<comment type="pathway">
    <text evidence="8">Protein modification; lipoprotein biosynthesis (N-acyl transfer).</text>
</comment>
<dbReference type="GO" id="GO:0042158">
    <property type="term" value="P:lipoprotein biosynthetic process"/>
    <property type="evidence" value="ECO:0007669"/>
    <property type="project" value="UniProtKB-UniRule"/>
</dbReference>
<dbReference type="InterPro" id="IPR036526">
    <property type="entry name" value="C-N_Hydrolase_sf"/>
</dbReference>
<dbReference type="UniPathway" id="UPA00666"/>
<evidence type="ECO:0000256" key="1">
    <source>
        <dbReference type="ARBA" id="ARBA00004651"/>
    </source>
</evidence>
<feature type="transmembrane region" description="Helical" evidence="8">
    <location>
        <begin position="185"/>
        <end position="208"/>
    </location>
</feature>
<comment type="function">
    <text evidence="8">Catalyzes the phospholipid dependent N-acylation of the N-terminal cysteine of apolipoprotein, the last step in lipoprotein maturation.</text>
</comment>
<dbReference type="Proteomes" id="UP000229675">
    <property type="component" value="Unassembled WGS sequence"/>
</dbReference>
<dbReference type="EMBL" id="PEZD01000002">
    <property type="protein sequence ID" value="PIS17550.1"/>
    <property type="molecule type" value="Genomic_DNA"/>
</dbReference>
<keyword evidence="4 8" id="KW-0812">Transmembrane</keyword>
<dbReference type="Pfam" id="PF00795">
    <property type="entry name" value="CN_hydrolase"/>
    <property type="match status" value="1"/>
</dbReference>
<dbReference type="InterPro" id="IPR003010">
    <property type="entry name" value="C-N_Hydrolase"/>
</dbReference>
<evidence type="ECO:0000313" key="10">
    <source>
        <dbReference type="EMBL" id="PIS17550.1"/>
    </source>
</evidence>
<comment type="caution">
    <text evidence="10">The sequence shown here is derived from an EMBL/GenBank/DDBJ whole genome shotgun (WGS) entry which is preliminary data.</text>
</comment>
<feature type="transmembrane region" description="Helical" evidence="8">
    <location>
        <begin position="134"/>
        <end position="157"/>
    </location>
</feature>
<feature type="transmembrane region" description="Helical" evidence="8">
    <location>
        <begin position="102"/>
        <end position="122"/>
    </location>
</feature>
<evidence type="ECO:0000256" key="7">
    <source>
        <dbReference type="ARBA" id="ARBA00023315"/>
    </source>
</evidence>
<evidence type="ECO:0000259" key="9">
    <source>
        <dbReference type="PROSITE" id="PS50263"/>
    </source>
</evidence>
<keyword evidence="7 8" id="KW-0012">Acyltransferase</keyword>
<feature type="transmembrane region" description="Helical" evidence="8">
    <location>
        <begin position="14"/>
        <end position="34"/>
    </location>
</feature>